<evidence type="ECO:0000256" key="13">
    <source>
        <dbReference type="RuleBase" id="RU000544"/>
    </source>
</evidence>
<evidence type="ECO:0000256" key="8">
    <source>
        <dbReference type="ARBA" id="ARBA00022833"/>
    </source>
</evidence>
<keyword evidence="6 13" id="KW-0547">Nucleotide-binding</keyword>
<gene>
    <name evidence="15" type="ORF">AsAng_0040740</name>
</gene>
<dbReference type="EC" id="2.7.1.21" evidence="2 13"/>
<dbReference type="GO" id="GO:0042802">
    <property type="term" value="F:identical protein binding"/>
    <property type="evidence" value="ECO:0007669"/>
    <property type="project" value="UniProtKB-ARBA"/>
</dbReference>
<dbReference type="PANTHER" id="PTHR11441:SF0">
    <property type="entry name" value="THYMIDINE KINASE, CYTOSOLIC"/>
    <property type="match status" value="1"/>
</dbReference>
<dbReference type="GO" id="GO:0005524">
    <property type="term" value="F:ATP binding"/>
    <property type="evidence" value="ECO:0007669"/>
    <property type="project" value="UniProtKB-KW"/>
</dbReference>
<evidence type="ECO:0000256" key="12">
    <source>
        <dbReference type="PIRSR" id="PIRSR035805-2"/>
    </source>
</evidence>
<evidence type="ECO:0000256" key="7">
    <source>
        <dbReference type="ARBA" id="ARBA00022777"/>
    </source>
</evidence>
<dbReference type="GO" id="GO:0071897">
    <property type="term" value="P:DNA biosynthetic process"/>
    <property type="evidence" value="ECO:0007669"/>
    <property type="project" value="UniProtKB-KW"/>
</dbReference>
<name>A0A915YI63_9BACT</name>
<dbReference type="InterPro" id="IPR001267">
    <property type="entry name" value="Thymidine_kinase"/>
</dbReference>
<dbReference type="PANTHER" id="PTHR11441">
    <property type="entry name" value="THYMIDINE KINASE"/>
    <property type="match status" value="1"/>
</dbReference>
<comment type="catalytic activity">
    <reaction evidence="10 13">
        <text>thymidine + ATP = dTMP + ADP + H(+)</text>
        <dbReference type="Rhea" id="RHEA:19129"/>
        <dbReference type="ChEBI" id="CHEBI:15378"/>
        <dbReference type="ChEBI" id="CHEBI:17748"/>
        <dbReference type="ChEBI" id="CHEBI:30616"/>
        <dbReference type="ChEBI" id="CHEBI:63528"/>
        <dbReference type="ChEBI" id="CHEBI:456216"/>
        <dbReference type="EC" id="2.7.1.21"/>
    </reaction>
</comment>
<dbReference type="KEGG" id="aup:AsAng_0040740"/>
<evidence type="ECO:0000256" key="6">
    <source>
        <dbReference type="ARBA" id="ARBA00022741"/>
    </source>
</evidence>
<dbReference type="AlphaFoldDB" id="A0A915YI63"/>
<keyword evidence="16" id="KW-1185">Reference proteome</keyword>
<evidence type="ECO:0000256" key="11">
    <source>
        <dbReference type="PIRSR" id="PIRSR035805-1"/>
    </source>
</evidence>
<dbReference type="Gene3D" id="3.40.50.300">
    <property type="entry name" value="P-loop containing nucleotide triphosphate hydrolases"/>
    <property type="match status" value="1"/>
</dbReference>
<organism evidence="15 16">
    <name type="scientific">Aureispira anguillae</name>
    <dbReference type="NCBI Taxonomy" id="2864201"/>
    <lineage>
        <taxon>Bacteria</taxon>
        <taxon>Pseudomonadati</taxon>
        <taxon>Bacteroidota</taxon>
        <taxon>Saprospiria</taxon>
        <taxon>Saprospirales</taxon>
        <taxon>Saprospiraceae</taxon>
        <taxon>Aureispira</taxon>
    </lineage>
</organism>
<keyword evidence="3 13" id="KW-0237">DNA synthesis</keyword>
<comment type="similarity">
    <text evidence="1 14">Belongs to the thymidine kinase family.</text>
</comment>
<keyword evidence="4 13" id="KW-0808">Transferase</keyword>
<dbReference type="EMBL" id="AP026867">
    <property type="protein sequence ID" value="BDS13338.1"/>
    <property type="molecule type" value="Genomic_DNA"/>
</dbReference>
<evidence type="ECO:0000313" key="15">
    <source>
        <dbReference type="EMBL" id="BDS13338.1"/>
    </source>
</evidence>
<dbReference type="SUPFAM" id="SSF57716">
    <property type="entry name" value="Glucocorticoid receptor-like (DNA-binding domain)"/>
    <property type="match status" value="1"/>
</dbReference>
<dbReference type="Proteomes" id="UP001060919">
    <property type="component" value="Chromosome"/>
</dbReference>
<feature type="binding site" evidence="12">
    <location>
        <position position="168"/>
    </location>
    <ligand>
        <name>substrate</name>
    </ligand>
</feature>
<dbReference type="Pfam" id="PF00265">
    <property type="entry name" value="TK"/>
    <property type="match status" value="1"/>
</dbReference>
<evidence type="ECO:0000256" key="9">
    <source>
        <dbReference type="ARBA" id="ARBA00022840"/>
    </source>
</evidence>
<dbReference type="GO" id="GO:0046872">
    <property type="term" value="F:metal ion binding"/>
    <property type="evidence" value="ECO:0007669"/>
    <property type="project" value="UniProtKB-KW"/>
</dbReference>
<dbReference type="GO" id="GO:0004797">
    <property type="term" value="F:thymidine kinase activity"/>
    <property type="evidence" value="ECO:0007669"/>
    <property type="project" value="UniProtKB-EC"/>
</dbReference>
<evidence type="ECO:0000256" key="10">
    <source>
        <dbReference type="ARBA" id="ARBA00048254"/>
    </source>
</evidence>
<evidence type="ECO:0000256" key="3">
    <source>
        <dbReference type="ARBA" id="ARBA00022634"/>
    </source>
</evidence>
<reference evidence="15" key="1">
    <citation type="submission" date="2022-09" db="EMBL/GenBank/DDBJ databases">
        <title>Aureispira anguillicida sp. nov., isolated from Leptocephalus of Japanese eel Anguilla japonica.</title>
        <authorList>
            <person name="Yuasa K."/>
            <person name="Mekata T."/>
            <person name="Ikunari K."/>
        </authorList>
    </citation>
    <scope>NUCLEOTIDE SEQUENCE</scope>
    <source>
        <strain evidence="15">EL160426</strain>
    </source>
</reference>
<accession>A0A915YI63</accession>
<evidence type="ECO:0000256" key="2">
    <source>
        <dbReference type="ARBA" id="ARBA00012118"/>
    </source>
</evidence>
<keyword evidence="5" id="KW-0479">Metal-binding</keyword>
<evidence type="ECO:0000313" key="16">
    <source>
        <dbReference type="Proteomes" id="UP001060919"/>
    </source>
</evidence>
<evidence type="ECO:0000256" key="14">
    <source>
        <dbReference type="RuleBase" id="RU004165"/>
    </source>
</evidence>
<keyword evidence="7 13" id="KW-0418">Kinase</keyword>
<dbReference type="FunFam" id="3.40.50.300:FF:001270">
    <property type="entry name" value="Thymidine kinase"/>
    <property type="match status" value="1"/>
</dbReference>
<dbReference type="InterPro" id="IPR027417">
    <property type="entry name" value="P-loop_NTPase"/>
</dbReference>
<sequence length="192" mass="21952">MAGKLSLILGPMFSGKSTILLTRYRRYQIAGKKCLLIKYANDTRYSGSEEMLVTHDQISYKATSCHKLEEVHNFIQDYDVICIDEIQFYADAHLYCDQWANNGKIVEVCGLNGDYRRKPFEQISLLIPLSDDISYVTAVCKETGKDASFTMRLSNEKEQEVIGSTDKYQAVSRERYLKGMCNKTNDKITNVL</sequence>
<dbReference type="SUPFAM" id="SSF52540">
    <property type="entry name" value="P-loop containing nucleoside triphosphate hydrolases"/>
    <property type="match status" value="1"/>
</dbReference>
<dbReference type="Gene3D" id="3.30.60.20">
    <property type="match status" value="1"/>
</dbReference>
<dbReference type="RefSeq" id="WP_264788621.1">
    <property type="nucleotide sequence ID" value="NZ_AP026867.1"/>
</dbReference>
<feature type="active site" description="Proton acceptor" evidence="11">
    <location>
        <position position="85"/>
    </location>
</feature>
<evidence type="ECO:0000256" key="1">
    <source>
        <dbReference type="ARBA" id="ARBA00007587"/>
    </source>
</evidence>
<proteinExistence type="inferred from homology"/>
<evidence type="ECO:0000256" key="5">
    <source>
        <dbReference type="ARBA" id="ARBA00022723"/>
    </source>
</evidence>
<dbReference type="PIRSF" id="PIRSF035805">
    <property type="entry name" value="TK_cell"/>
    <property type="match status" value="1"/>
</dbReference>
<keyword evidence="9 13" id="KW-0067">ATP-binding</keyword>
<dbReference type="GO" id="GO:0046104">
    <property type="term" value="P:thymidine metabolic process"/>
    <property type="evidence" value="ECO:0007669"/>
    <property type="project" value="TreeGrafter"/>
</dbReference>
<keyword evidence="8" id="KW-0862">Zinc</keyword>
<protein>
    <recommendedName>
        <fullName evidence="2 13">Thymidine kinase</fullName>
        <ecNumber evidence="2 13">2.7.1.21</ecNumber>
    </recommendedName>
</protein>
<evidence type="ECO:0000256" key="4">
    <source>
        <dbReference type="ARBA" id="ARBA00022679"/>
    </source>
</evidence>